<gene>
    <name evidence="2" type="ORF">V6N11_050123</name>
</gene>
<evidence type="ECO:0000256" key="1">
    <source>
        <dbReference type="SAM" id="MobiDB-lite"/>
    </source>
</evidence>
<reference evidence="2 3" key="1">
    <citation type="journal article" date="2024" name="G3 (Bethesda)">
        <title>Genome assembly of Hibiscus sabdariffa L. provides insights into metabolisms of medicinal natural products.</title>
        <authorList>
            <person name="Kim T."/>
        </authorList>
    </citation>
    <scope>NUCLEOTIDE SEQUENCE [LARGE SCALE GENOMIC DNA]</scope>
    <source>
        <strain evidence="2">TK-2024</strain>
        <tissue evidence="2">Old leaves</tissue>
    </source>
</reference>
<feature type="region of interest" description="Disordered" evidence="1">
    <location>
        <begin position="1"/>
        <end position="112"/>
    </location>
</feature>
<sequence length="140" mass="15564">MDRQLSDMFQTSRFNPIYDLENDKNDEHVNSKPADLDDTGKQPATTPLAPKQANTAAPILNSSKHTTLIIEDTPNPNIHPHKDEGLTSANDQNHTLGYPPNPPSKKEKMQANRDTSTDIIIAEDMIVVDDNIHDLEGIEL</sequence>
<keyword evidence="3" id="KW-1185">Reference proteome</keyword>
<name>A0ABR2T8W8_9ROSI</name>
<evidence type="ECO:0000313" key="2">
    <source>
        <dbReference type="EMBL" id="KAK9033943.1"/>
    </source>
</evidence>
<feature type="compositionally biased region" description="Basic and acidic residues" evidence="1">
    <location>
        <begin position="21"/>
        <end position="40"/>
    </location>
</feature>
<evidence type="ECO:0000313" key="3">
    <source>
        <dbReference type="Proteomes" id="UP001396334"/>
    </source>
</evidence>
<protein>
    <submittedName>
        <fullName evidence="2">Uncharacterized protein</fullName>
    </submittedName>
</protein>
<comment type="caution">
    <text evidence="2">The sequence shown here is derived from an EMBL/GenBank/DDBJ whole genome shotgun (WGS) entry which is preliminary data.</text>
</comment>
<dbReference type="EMBL" id="JBBPBN010000007">
    <property type="protein sequence ID" value="KAK9033943.1"/>
    <property type="molecule type" value="Genomic_DNA"/>
</dbReference>
<proteinExistence type="predicted"/>
<organism evidence="2 3">
    <name type="scientific">Hibiscus sabdariffa</name>
    <name type="common">roselle</name>
    <dbReference type="NCBI Taxonomy" id="183260"/>
    <lineage>
        <taxon>Eukaryota</taxon>
        <taxon>Viridiplantae</taxon>
        <taxon>Streptophyta</taxon>
        <taxon>Embryophyta</taxon>
        <taxon>Tracheophyta</taxon>
        <taxon>Spermatophyta</taxon>
        <taxon>Magnoliopsida</taxon>
        <taxon>eudicotyledons</taxon>
        <taxon>Gunneridae</taxon>
        <taxon>Pentapetalae</taxon>
        <taxon>rosids</taxon>
        <taxon>malvids</taxon>
        <taxon>Malvales</taxon>
        <taxon>Malvaceae</taxon>
        <taxon>Malvoideae</taxon>
        <taxon>Hibiscus</taxon>
    </lineage>
</organism>
<feature type="compositionally biased region" description="Polar residues" evidence="1">
    <location>
        <begin position="52"/>
        <end position="66"/>
    </location>
</feature>
<dbReference type="Proteomes" id="UP001396334">
    <property type="component" value="Unassembled WGS sequence"/>
</dbReference>
<accession>A0ABR2T8W8</accession>